<protein>
    <recommendedName>
        <fullName evidence="3">DUF5666 domain-containing protein</fullName>
    </recommendedName>
</protein>
<name>A0A0G0LE20_9BACT</name>
<accession>A0A0G0LE20</accession>
<evidence type="ECO:0008006" key="3">
    <source>
        <dbReference type="Google" id="ProtNLM"/>
    </source>
</evidence>
<dbReference type="EMBL" id="LBVR01000062">
    <property type="protein sequence ID" value="KKQ89302.1"/>
    <property type="molecule type" value="Genomic_DNA"/>
</dbReference>
<dbReference type="AlphaFoldDB" id="A0A0G0LE20"/>
<evidence type="ECO:0000313" key="2">
    <source>
        <dbReference type="Proteomes" id="UP000033841"/>
    </source>
</evidence>
<organism evidence="1 2">
    <name type="scientific">Candidatus Shapirobacteria bacterium GW2011_GWE1_38_92</name>
    <dbReference type="NCBI Taxonomy" id="1618489"/>
    <lineage>
        <taxon>Bacteria</taxon>
        <taxon>Candidatus Shapironibacteriota</taxon>
    </lineage>
</organism>
<proteinExistence type="predicted"/>
<evidence type="ECO:0000313" key="1">
    <source>
        <dbReference type="EMBL" id="KKQ89302.1"/>
    </source>
</evidence>
<sequence length="140" mass="14774">MKNNLILTILVIALFTGIGFFVGTKYQQTKAISDFRQQIPGGGLMRGDVTGDGIQNKPRGIGQIIGEIISADEKSITVKMTDGSSKIILINDKTAINKATQGTVSDLKVGEKVAVFGVTNADGSVSGQNIQLNPTRNPSP</sequence>
<comment type="caution">
    <text evidence="1">The sequence shown here is derived from an EMBL/GenBank/DDBJ whole genome shotgun (WGS) entry which is preliminary data.</text>
</comment>
<reference evidence="1 2" key="1">
    <citation type="journal article" date="2015" name="Nature">
        <title>rRNA introns, odd ribosomes, and small enigmatic genomes across a large radiation of phyla.</title>
        <authorList>
            <person name="Brown C.T."/>
            <person name="Hug L.A."/>
            <person name="Thomas B.C."/>
            <person name="Sharon I."/>
            <person name="Castelle C.J."/>
            <person name="Singh A."/>
            <person name="Wilkins M.J."/>
            <person name="Williams K.H."/>
            <person name="Banfield J.F."/>
        </authorList>
    </citation>
    <scope>NUCLEOTIDE SEQUENCE [LARGE SCALE GENOMIC DNA]</scope>
</reference>
<dbReference type="Proteomes" id="UP000033841">
    <property type="component" value="Unassembled WGS sequence"/>
</dbReference>
<gene>
    <name evidence="1" type="ORF">UT14_C0062G0004</name>
</gene>